<organism evidence="4 5">
    <name type="scientific">Candidatus Segetimicrobium genomatis</name>
    <dbReference type="NCBI Taxonomy" id="2569760"/>
    <lineage>
        <taxon>Bacteria</taxon>
        <taxon>Bacillati</taxon>
        <taxon>Candidatus Sysuimicrobiota</taxon>
        <taxon>Candidatus Sysuimicrobiia</taxon>
        <taxon>Candidatus Sysuimicrobiales</taxon>
        <taxon>Candidatus Segetimicrobiaceae</taxon>
        <taxon>Candidatus Segetimicrobium</taxon>
    </lineage>
</organism>
<dbReference type="GO" id="GO:0000287">
    <property type="term" value="F:magnesium ion binding"/>
    <property type="evidence" value="ECO:0007669"/>
    <property type="project" value="InterPro"/>
</dbReference>
<feature type="domain" description="Ribulose bisphosphate carboxylase large subunit ferrodoxin-like N-terminal" evidence="3">
    <location>
        <begin position="68"/>
        <end position="175"/>
    </location>
</feature>
<dbReference type="InterPro" id="IPR036422">
    <property type="entry name" value="RuBisCO_lsu_N_sf"/>
</dbReference>
<evidence type="ECO:0000259" key="2">
    <source>
        <dbReference type="Pfam" id="PF00016"/>
    </source>
</evidence>
<evidence type="ECO:0000313" key="5">
    <source>
        <dbReference type="Proteomes" id="UP000319353"/>
    </source>
</evidence>
<dbReference type="SFLD" id="SFLDG00301">
    <property type="entry name" value="RuBisCO-like_proteins"/>
    <property type="match status" value="1"/>
</dbReference>
<protein>
    <recommendedName>
        <fullName evidence="6">Ribulose 1,5-bisphosphate carboxylase</fullName>
    </recommendedName>
</protein>
<dbReference type="InterPro" id="IPR017443">
    <property type="entry name" value="RuBisCO_lsu_fd_N"/>
</dbReference>
<comment type="caution">
    <text evidence="4">The sequence shown here is derived from an EMBL/GenBank/DDBJ whole genome shotgun (WGS) entry which is preliminary data.</text>
</comment>
<comment type="similarity">
    <text evidence="1">Belongs to the RuBisCO large chain family.</text>
</comment>
<dbReference type="SUPFAM" id="SSF54966">
    <property type="entry name" value="RuBisCO, large subunit, small (N-terminal) domain"/>
    <property type="match status" value="1"/>
</dbReference>
<dbReference type="InterPro" id="IPR036376">
    <property type="entry name" value="RuBisCO_lsu_C_sf"/>
</dbReference>
<dbReference type="InterPro" id="IPR033966">
    <property type="entry name" value="RuBisCO"/>
</dbReference>
<dbReference type="SFLD" id="SFLDS00014">
    <property type="entry name" value="RuBisCO"/>
    <property type="match status" value="1"/>
</dbReference>
<dbReference type="Gene3D" id="3.20.20.110">
    <property type="entry name" value="Ribulose bisphosphate carboxylase, large subunit, C-terminal domain"/>
    <property type="match status" value="1"/>
</dbReference>
<gene>
    <name evidence="4" type="ORF">E6H01_06495</name>
</gene>
<dbReference type="PANTHER" id="PTHR42704:SF17">
    <property type="entry name" value="RIBULOSE BISPHOSPHATE CARBOXYLASE LARGE CHAIN"/>
    <property type="match status" value="1"/>
</dbReference>
<reference evidence="4 5" key="1">
    <citation type="journal article" date="2019" name="Nat. Microbiol.">
        <title>Mediterranean grassland soil C-N compound turnover is dependent on rainfall and depth, and is mediated by genomically divergent microorganisms.</title>
        <authorList>
            <person name="Diamond S."/>
            <person name="Andeer P.F."/>
            <person name="Li Z."/>
            <person name="Crits-Christoph A."/>
            <person name="Burstein D."/>
            <person name="Anantharaman K."/>
            <person name="Lane K.R."/>
            <person name="Thomas B.C."/>
            <person name="Pan C."/>
            <person name="Northen T.R."/>
            <person name="Banfield J.F."/>
        </authorList>
    </citation>
    <scope>NUCLEOTIDE SEQUENCE [LARGE SCALE GENOMIC DNA]</scope>
    <source>
        <strain evidence="4">NP_4</strain>
    </source>
</reference>
<dbReference type="GO" id="GO:0015977">
    <property type="term" value="P:carbon fixation"/>
    <property type="evidence" value="ECO:0007669"/>
    <property type="project" value="InterPro"/>
</dbReference>
<dbReference type="Gene3D" id="3.30.70.150">
    <property type="entry name" value="RuBisCO large subunit, N-terminal domain"/>
    <property type="match status" value="1"/>
</dbReference>
<evidence type="ECO:0000259" key="3">
    <source>
        <dbReference type="Pfam" id="PF02788"/>
    </source>
</evidence>
<dbReference type="Pfam" id="PF00016">
    <property type="entry name" value="RuBisCO_large"/>
    <property type="match status" value="1"/>
</dbReference>
<sequence length="455" mass="48111">MGMTNFGEESKTSCRESPAHACQCRTNLIRGTGPRAMRLILGKVNVANQVGTAPGDAEPSIPQWSPLPDAFLGIYYIETRANLHRTAEFIALEESAGSWSGGGTATALYARSLGRVHDVREIAPGRGYAAIAYPAGNLPERGSPFAAIWLYLLAGPLFERPFADVIRLADVVLPDGILAAFRGPRFGISGTRALLRQPAGELLFGAIVKPGAGLTPDEVAARCDAAARGGVHLIKDDEKMNNPVYCPLHARVAAVSRALRRVEDDTGQRVIYCPHLTGRPDQMLEAARAAVEAGATGLMVNVFAAGLAALQMLSEDAGTRVPIYVHSGGRSALAHRPGNGIDVRVFARFARLLGGDYLDLYAQGGYLRTEAPAQTRELANVLRGPWGAIAPVLPTCSGGLTPQTLAANYETLGRDVLPMAGSAIFGHPLGAAAGVAALRQAAERYFQDLASPSWS</sequence>
<dbReference type="InterPro" id="IPR000685">
    <property type="entry name" value="RuBisCO_lsu_C"/>
</dbReference>
<evidence type="ECO:0000256" key="1">
    <source>
        <dbReference type="RuleBase" id="RU003834"/>
    </source>
</evidence>
<feature type="domain" description="Ribulose bisphosphate carboxylase large subunit C-terminal" evidence="2">
    <location>
        <begin position="187"/>
        <end position="447"/>
    </location>
</feature>
<dbReference type="AlphaFoldDB" id="A0A537L4F4"/>
<accession>A0A537L4F4</accession>
<dbReference type="GO" id="GO:0016984">
    <property type="term" value="F:ribulose-bisphosphate carboxylase activity"/>
    <property type="evidence" value="ECO:0007669"/>
    <property type="project" value="InterPro"/>
</dbReference>
<dbReference type="PANTHER" id="PTHR42704">
    <property type="entry name" value="RIBULOSE BISPHOSPHATE CARBOXYLASE"/>
    <property type="match status" value="1"/>
</dbReference>
<evidence type="ECO:0000313" key="4">
    <source>
        <dbReference type="EMBL" id="TMJ02637.1"/>
    </source>
</evidence>
<dbReference type="Proteomes" id="UP000319353">
    <property type="component" value="Unassembled WGS sequence"/>
</dbReference>
<dbReference type="EMBL" id="VBAL01000077">
    <property type="protein sequence ID" value="TMJ02637.1"/>
    <property type="molecule type" value="Genomic_DNA"/>
</dbReference>
<evidence type="ECO:0008006" key="6">
    <source>
        <dbReference type="Google" id="ProtNLM"/>
    </source>
</evidence>
<dbReference type="Pfam" id="PF02788">
    <property type="entry name" value="RuBisCO_large_N"/>
    <property type="match status" value="1"/>
</dbReference>
<dbReference type="SUPFAM" id="SSF51649">
    <property type="entry name" value="RuBisCo, C-terminal domain"/>
    <property type="match status" value="1"/>
</dbReference>
<name>A0A537L4F4_9BACT</name>
<proteinExistence type="inferred from homology"/>